<dbReference type="EMBL" id="KZ110604">
    <property type="protein sequence ID" value="OSX58624.1"/>
    <property type="molecule type" value="Genomic_DNA"/>
</dbReference>
<gene>
    <name evidence="1" type="ORF">POSPLADRAFT_1075917</name>
</gene>
<dbReference type="AlphaFoldDB" id="A0A1X6MQC4"/>
<evidence type="ECO:0000313" key="1">
    <source>
        <dbReference type="EMBL" id="OSX58624.1"/>
    </source>
</evidence>
<protein>
    <submittedName>
        <fullName evidence="1">Uncharacterized protein</fullName>
    </submittedName>
</protein>
<accession>A0A1X6MQC4</accession>
<keyword evidence="2" id="KW-1185">Reference proteome</keyword>
<dbReference type="SUPFAM" id="SSF52047">
    <property type="entry name" value="RNI-like"/>
    <property type="match status" value="1"/>
</dbReference>
<dbReference type="Gene3D" id="3.80.10.10">
    <property type="entry name" value="Ribonuclease Inhibitor"/>
    <property type="match status" value="1"/>
</dbReference>
<evidence type="ECO:0000313" key="2">
    <source>
        <dbReference type="Proteomes" id="UP000194127"/>
    </source>
</evidence>
<dbReference type="STRING" id="670580.A0A1X6MQC4"/>
<reference evidence="1 2" key="1">
    <citation type="submission" date="2017-04" db="EMBL/GenBank/DDBJ databases">
        <title>Genome Sequence of the Model Brown-Rot Fungus Postia placenta SB12.</title>
        <authorList>
            <consortium name="DOE Joint Genome Institute"/>
            <person name="Gaskell J."/>
            <person name="Kersten P."/>
            <person name="Larrondo L.F."/>
            <person name="Canessa P."/>
            <person name="Martinez D."/>
            <person name="Hibbett D."/>
            <person name="Schmoll M."/>
            <person name="Kubicek C.P."/>
            <person name="Martinez A.T."/>
            <person name="Yadav J."/>
            <person name="Master E."/>
            <person name="Magnuson J.K."/>
            <person name="James T."/>
            <person name="Yaver D."/>
            <person name="Berka R."/>
            <person name="Labutti K."/>
            <person name="Lipzen A."/>
            <person name="Aerts A."/>
            <person name="Barry K."/>
            <person name="Henrissat B."/>
            <person name="Blanchette R."/>
            <person name="Grigoriev I."/>
            <person name="Cullen D."/>
        </authorList>
    </citation>
    <scope>NUCLEOTIDE SEQUENCE [LARGE SCALE GENOMIC DNA]</scope>
    <source>
        <strain evidence="1 2">MAD-698-R-SB12</strain>
    </source>
</reference>
<dbReference type="RefSeq" id="XP_024335418.1">
    <property type="nucleotide sequence ID" value="XM_024482869.1"/>
</dbReference>
<organism evidence="1 2">
    <name type="scientific">Postia placenta MAD-698-R-SB12</name>
    <dbReference type="NCBI Taxonomy" id="670580"/>
    <lineage>
        <taxon>Eukaryota</taxon>
        <taxon>Fungi</taxon>
        <taxon>Dikarya</taxon>
        <taxon>Basidiomycota</taxon>
        <taxon>Agaricomycotina</taxon>
        <taxon>Agaricomycetes</taxon>
        <taxon>Polyporales</taxon>
        <taxon>Adustoporiaceae</taxon>
        <taxon>Rhodonia</taxon>
    </lineage>
</organism>
<dbReference type="GeneID" id="36327818"/>
<dbReference type="OrthoDB" id="2685413at2759"/>
<name>A0A1X6MQC4_9APHY</name>
<dbReference type="Proteomes" id="UP000194127">
    <property type="component" value="Unassembled WGS sequence"/>
</dbReference>
<proteinExistence type="predicted"/>
<sequence length="568" mass="64075">MSVFNPKILDACIRDVTACLPDDEKADILLYAMGHLHHERSRILIENAVQSCLSLSKLSLANATKARLIRAKARLAAGLHVGAHQDLQAVIALEPEHPEAKELMIQHVANPGKSLVQPHTTPGFSTEIWREIALWLPPRDLKSLLLVPHVLSRIASQLLFHKIDLYFDKRESQRSADILTRIITDNDFAKHVRTIRVFYQGRDVSPMAFQTGMLANALPKLNSLKNVHCSMRWRDMISFMRILENANHRLRGLSLTPTDGTAELHFPKFRHLTQFSYVSTGGSDVELVDFLAQNKASLRSVYLHNPHWTFPSDSLSIRNLTHLDFQGLFPPESRAFADILQNGHQLESLSLECVLNCPASAQFREHAQALPFLRHFAFALQGYSVSDHDLFPAISEFLRERPTLRTLKLSVPSANWAQRRLGYDATVWGVLPSLTNLRSLTATLPKDVAAALAMWLVPRGVHSLTLQAESITDPLGFVGQMRAGLPPTLRYIGLLQFNIGSRDVDAVVAHGFPTVRVARVDEEYYAVERTDGQTRLEAWEVRARYNVRRWLSAYGCEDAEWRDASEFL</sequence>
<dbReference type="InterPro" id="IPR032675">
    <property type="entry name" value="LRR_dom_sf"/>
</dbReference>